<accession>A0A429G4V6</accession>
<dbReference type="InterPro" id="IPR006086">
    <property type="entry name" value="XPG-I_dom"/>
</dbReference>
<dbReference type="GO" id="GO:0017108">
    <property type="term" value="F:5'-flap endonuclease activity"/>
    <property type="evidence" value="ECO:0007669"/>
    <property type="project" value="UniProtKB-UniRule"/>
</dbReference>
<evidence type="ECO:0000256" key="1">
    <source>
        <dbReference type="ARBA" id="ARBA00022705"/>
    </source>
</evidence>
<keyword evidence="4 10" id="KW-0255">Endonuclease</keyword>
<dbReference type="InterPro" id="IPR006084">
    <property type="entry name" value="XPG/Rad2"/>
</dbReference>
<evidence type="ECO:0000259" key="12">
    <source>
        <dbReference type="SMART" id="SM00485"/>
    </source>
</evidence>
<keyword evidence="8 10" id="KW-0460">Magnesium</keyword>
<dbReference type="Proteomes" id="UP000278149">
    <property type="component" value="Unassembled WGS sequence"/>
</dbReference>
<keyword evidence="5 10" id="KW-0227">DNA damage</keyword>
<dbReference type="PANTHER" id="PTHR11081:SF9">
    <property type="entry name" value="FLAP ENDONUCLEASE 1"/>
    <property type="match status" value="1"/>
</dbReference>
<reference evidence="13 14" key="1">
    <citation type="submission" date="2018-10" db="EMBL/GenBank/DDBJ databases">
        <title>Co-occurring genomic capacity for anaerobic methane metabolism and dissimilatory sulfite reduction discovered in the Korarchaeota.</title>
        <authorList>
            <person name="Mckay L.J."/>
            <person name="Dlakic M."/>
            <person name="Fields M.W."/>
            <person name="Delmont T.O."/>
            <person name="Eren A.M."/>
            <person name="Jay Z.J."/>
            <person name="Klingelsmith K.B."/>
            <person name="Rusch D.B."/>
            <person name="Inskeep W.P."/>
        </authorList>
    </citation>
    <scope>NUCLEOTIDE SEQUENCE [LARGE SCALE GENOMIC DNA]</scope>
    <source>
        <strain evidence="13 14">WS</strain>
    </source>
</reference>
<keyword evidence="6 10" id="KW-0378">Hydrolase</keyword>
<keyword evidence="1 10" id="KW-0235">DNA replication</keyword>
<dbReference type="GO" id="GO:0000287">
    <property type="term" value="F:magnesium ion binding"/>
    <property type="evidence" value="ECO:0007669"/>
    <property type="project" value="UniProtKB-UniRule"/>
</dbReference>
<dbReference type="PANTHER" id="PTHR11081">
    <property type="entry name" value="FLAP ENDONUCLEASE FAMILY MEMBER"/>
    <property type="match status" value="1"/>
</dbReference>
<dbReference type="InterPro" id="IPR029060">
    <property type="entry name" value="PIN-like_dom_sf"/>
</dbReference>
<dbReference type="SUPFAM" id="SSF88723">
    <property type="entry name" value="PIN domain-like"/>
    <property type="match status" value="1"/>
</dbReference>
<dbReference type="InterPro" id="IPR008918">
    <property type="entry name" value="HhH2"/>
</dbReference>
<dbReference type="SUPFAM" id="SSF47807">
    <property type="entry name" value="5' to 3' exonuclease, C-terminal subdomain"/>
    <property type="match status" value="1"/>
</dbReference>
<protein>
    <recommendedName>
        <fullName evidence="10">Flap endonuclease 1</fullName>
        <shortName evidence="10">FEN-1</shortName>
        <ecNumber evidence="10">3.1.-.-</ecNumber>
    </recommendedName>
    <alternativeName>
        <fullName evidence="10">Flap structure-specific endonuclease 1</fullName>
    </alternativeName>
</protein>
<keyword evidence="9 10" id="KW-0234">DNA repair</keyword>
<dbReference type="NCBIfam" id="TIGR03674">
    <property type="entry name" value="fen_arch"/>
    <property type="match status" value="1"/>
</dbReference>
<dbReference type="RefSeq" id="WP_125741738.1">
    <property type="nucleotide sequence ID" value="NZ_RCOR01000024.1"/>
</dbReference>
<keyword evidence="2 10" id="KW-0540">Nuclease</keyword>
<feature type="binding site" evidence="10">
    <location>
        <position position="153"/>
    </location>
    <ligand>
        <name>Mg(2+)</name>
        <dbReference type="ChEBI" id="CHEBI:18420"/>
        <label>1</label>
    </ligand>
</feature>
<dbReference type="Gene3D" id="3.40.50.1010">
    <property type="entry name" value="5'-nuclease"/>
    <property type="match status" value="1"/>
</dbReference>
<dbReference type="EC" id="3.1.-.-" evidence="10"/>
<feature type="binding site" evidence="10">
    <location>
        <position position="176"/>
    </location>
    <ligand>
        <name>Mg(2+)</name>
        <dbReference type="ChEBI" id="CHEBI:18420"/>
        <label>2</label>
    </ligand>
</feature>
<evidence type="ECO:0000256" key="9">
    <source>
        <dbReference type="ARBA" id="ARBA00023204"/>
    </source>
</evidence>
<evidence type="ECO:0000256" key="6">
    <source>
        <dbReference type="ARBA" id="ARBA00022801"/>
    </source>
</evidence>
<sequence length="342" mass="38632">MGVKIGELIEDKVELELSDIAGRKIALDAFNAMYQFLAKVRQPDGTPLMTSKGEITSVHSGIFYRTANFLKEGIIPIYVFDGEKPSFKSRAIEERVRAREEAELKWKEALEIGDLEEARKYAQAALNITGDIVEDCKTILKLMGVPIVQAPSEGEAQAAHMAMKGDVWATASQDYDSLLFGAPRLIRNLTITGKRKLPGKEVYVDINPELIELESVLKRNGISREQLIMIGILVGTDYNLGGVKGIGVKRALELVKKYKRPEDLFSRVPWEFDVDPISIYEFFLNPPTTDDYDTSLKRPMSDELLKFMVEEHEFSEERVKKVINEIEESYRMLSGGGLESWF</sequence>
<dbReference type="InterPro" id="IPR019973">
    <property type="entry name" value="Flap_endonuc_arc"/>
</dbReference>
<dbReference type="InterPro" id="IPR006085">
    <property type="entry name" value="XPG_DNA_repair_N"/>
</dbReference>
<dbReference type="EMBL" id="RCOR01000024">
    <property type="protein sequence ID" value="RSN68871.1"/>
    <property type="molecule type" value="Genomic_DNA"/>
</dbReference>
<dbReference type="GO" id="GO:0003677">
    <property type="term" value="F:DNA binding"/>
    <property type="evidence" value="ECO:0007669"/>
    <property type="project" value="UniProtKB-UniRule"/>
</dbReference>
<evidence type="ECO:0000313" key="13">
    <source>
        <dbReference type="EMBL" id="RSN68871.1"/>
    </source>
</evidence>
<evidence type="ECO:0000256" key="10">
    <source>
        <dbReference type="HAMAP-Rule" id="MF_00614"/>
    </source>
</evidence>
<evidence type="ECO:0000256" key="7">
    <source>
        <dbReference type="ARBA" id="ARBA00022839"/>
    </source>
</evidence>
<dbReference type="PROSITE" id="PS00841">
    <property type="entry name" value="XPG_1"/>
    <property type="match status" value="1"/>
</dbReference>
<name>A0A429G4V6_9CREN</name>
<feature type="binding site" evidence="10">
    <location>
        <position position="174"/>
    </location>
    <ligand>
        <name>Mg(2+)</name>
        <dbReference type="ChEBI" id="CHEBI:18420"/>
        <label>2</label>
    </ligand>
</feature>
<comment type="function">
    <text evidence="10">Structure-specific nuclease with 5'-flap endonuclease and 5'-3' exonuclease activities involved in DNA replication and repair. During DNA replication, cleaves the 5'-overhanging flap structure that is generated by displacement synthesis when DNA polymerase encounters the 5'-end of a downstream Okazaki fragment. Binds the unpaired 3'-DNA end and kinks the DNA to facilitate 5' cleavage specificity. Cleaves one nucleotide into the double-stranded DNA from the junction in flap DNA, leaving a nick for ligation. Also involved in the base excision repair (BER) pathway. Acts as a genome stabilization factor that prevents flaps from equilibrating into structurs that lead to duplications and deletions. Also possesses 5'-3' exonuclease activity on nicked or gapped double-stranded DNA.</text>
</comment>
<keyword evidence="7 10" id="KW-0269">Exonuclease</keyword>
<evidence type="ECO:0000256" key="5">
    <source>
        <dbReference type="ARBA" id="ARBA00022763"/>
    </source>
</evidence>
<dbReference type="HAMAP" id="MF_00614">
    <property type="entry name" value="Fen"/>
    <property type="match status" value="1"/>
</dbReference>
<dbReference type="CDD" id="cd09903">
    <property type="entry name" value="H3TH_FEN1-Arc"/>
    <property type="match status" value="1"/>
</dbReference>
<evidence type="ECO:0000256" key="4">
    <source>
        <dbReference type="ARBA" id="ARBA00022759"/>
    </source>
</evidence>
<feature type="binding site" evidence="10">
    <location>
        <position position="155"/>
    </location>
    <ligand>
        <name>Mg(2+)</name>
        <dbReference type="ChEBI" id="CHEBI:18420"/>
        <label>1</label>
    </ligand>
</feature>
<dbReference type="Gene3D" id="1.10.150.20">
    <property type="entry name" value="5' to 3' exonuclease, C-terminal subdomain"/>
    <property type="match status" value="1"/>
</dbReference>
<comment type="caution">
    <text evidence="13">The sequence shown here is derived from an EMBL/GenBank/DDBJ whole genome shotgun (WGS) entry which is preliminary data.</text>
</comment>
<dbReference type="SMART" id="SM00485">
    <property type="entry name" value="XPGN"/>
    <property type="match status" value="1"/>
</dbReference>
<dbReference type="GO" id="GO:0006281">
    <property type="term" value="P:DNA repair"/>
    <property type="evidence" value="ECO:0007669"/>
    <property type="project" value="UniProtKB-UniRule"/>
</dbReference>
<dbReference type="Pfam" id="PF00752">
    <property type="entry name" value="XPG_N"/>
    <property type="match status" value="1"/>
</dbReference>
<dbReference type="FunFam" id="1.10.150.20:FF:000087">
    <property type="entry name" value="Flap endonuclease 1"/>
    <property type="match status" value="1"/>
</dbReference>
<dbReference type="Pfam" id="PF00867">
    <property type="entry name" value="XPG_I"/>
    <property type="match status" value="1"/>
</dbReference>
<evidence type="ECO:0000313" key="14">
    <source>
        <dbReference type="Proteomes" id="UP000278149"/>
    </source>
</evidence>
<dbReference type="FunFam" id="3.40.50.1010:FF:000016">
    <property type="entry name" value="Flap endonuclease 1"/>
    <property type="match status" value="1"/>
</dbReference>
<dbReference type="CDD" id="cd09867">
    <property type="entry name" value="PIN_FEN1"/>
    <property type="match status" value="1"/>
</dbReference>
<feature type="binding site" evidence="10">
    <location>
        <position position="28"/>
    </location>
    <ligand>
        <name>Mg(2+)</name>
        <dbReference type="ChEBI" id="CHEBI:18420"/>
        <label>1</label>
    </ligand>
</feature>
<evidence type="ECO:0000256" key="3">
    <source>
        <dbReference type="ARBA" id="ARBA00022723"/>
    </source>
</evidence>
<dbReference type="AlphaFoldDB" id="A0A429G4V6"/>
<dbReference type="InterPro" id="IPR019974">
    <property type="entry name" value="XPG_CS"/>
</dbReference>
<dbReference type="InterPro" id="IPR023426">
    <property type="entry name" value="Flap_endonuc"/>
</dbReference>
<comment type="similarity">
    <text evidence="10">Belongs to the XPG/RAD2 endonuclease family. FEN1 subfamily.</text>
</comment>
<organism evidence="13 14">
    <name type="scientific">Candidatus Korarchaeum cryptofilum</name>
    <dbReference type="NCBI Taxonomy" id="498846"/>
    <lineage>
        <taxon>Archaea</taxon>
        <taxon>Thermoproteota</taxon>
        <taxon>Candidatus Korarchaeia</taxon>
        <taxon>Candidatus Korarchaeales</taxon>
        <taxon>Candidatus Korarchaeaceae</taxon>
        <taxon>Candidatus Korarchaeum</taxon>
    </lineage>
</organism>
<dbReference type="PRINTS" id="PR00853">
    <property type="entry name" value="XPGRADSUPER"/>
</dbReference>
<feature type="domain" description="XPG N-terminal" evidence="12">
    <location>
        <begin position="1"/>
        <end position="102"/>
    </location>
</feature>
<keyword evidence="3 10" id="KW-0479">Metal-binding</keyword>
<feature type="binding site" evidence="10">
    <location>
        <position position="237"/>
    </location>
    <ligand>
        <name>Mg(2+)</name>
        <dbReference type="ChEBI" id="CHEBI:18420"/>
        <label>2</label>
    </ligand>
</feature>
<proteinExistence type="inferred from homology"/>
<comment type="caution">
    <text evidence="10">Lacks conserved residue(s) required for the propagation of feature annotation.</text>
</comment>
<dbReference type="SMART" id="SM00484">
    <property type="entry name" value="XPGI"/>
    <property type="match status" value="1"/>
</dbReference>
<dbReference type="InterPro" id="IPR036279">
    <property type="entry name" value="5-3_exonuclease_C_sf"/>
</dbReference>
<feature type="binding site" evidence="10">
    <location>
        <position position="81"/>
    </location>
    <ligand>
        <name>Mg(2+)</name>
        <dbReference type="ChEBI" id="CHEBI:18420"/>
        <label>1</label>
    </ligand>
</feature>
<dbReference type="GO" id="GO:0008409">
    <property type="term" value="F:5'-3' exonuclease activity"/>
    <property type="evidence" value="ECO:0007669"/>
    <property type="project" value="UniProtKB-UniRule"/>
</dbReference>
<evidence type="ECO:0000259" key="11">
    <source>
        <dbReference type="SMART" id="SM00484"/>
    </source>
</evidence>
<comment type="subunit">
    <text evidence="10">Interacts with PCNA. PCNA stimulates the nuclease activity without altering cleavage specificity.</text>
</comment>
<evidence type="ECO:0000256" key="8">
    <source>
        <dbReference type="ARBA" id="ARBA00022842"/>
    </source>
</evidence>
<feature type="domain" description="XPG-I" evidence="11">
    <location>
        <begin position="141"/>
        <end position="222"/>
    </location>
</feature>
<gene>
    <name evidence="10" type="primary">fen</name>
    <name evidence="13" type="ORF">D9Q81_05120</name>
</gene>
<dbReference type="GO" id="GO:0043137">
    <property type="term" value="P:DNA replication, removal of RNA primer"/>
    <property type="evidence" value="ECO:0007669"/>
    <property type="project" value="UniProtKB-UniRule"/>
</dbReference>
<comment type="cofactor">
    <cofactor evidence="10">
        <name>Mg(2+)</name>
        <dbReference type="ChEBI" id="CHEBI:18420"/>
    </cofactor>
    <text evidence="10">Binds 2 magnesium ions per subunit. They probably participate in the reaction catalyzed by the enzyme. May bind an additional third magnesium ion after substrate binding.</text>
</comment>
<dbReference type="SMART" id="SM00279">
    <property type="entry name" value="HhH2"/>
    <property type="match status" value="1"/>
</dbReference>
<evidence type="ECO:0000256" key="2">
    <source>
        <dbReference type="ARBA" id="ARBA00022722"/>
    </source>
</evidence>